<dbReference type="InterPro" id="IPR004839">
    <property type="entry name" value="Aminotransferase_I/II_large"/>
</dbReference>
<dbReference type="Pfam" id="PF00155">
    <property type="entry name" value="Aminotran_1_2"/>
    <property type="match status" value="1"/>
</dbReference>
<dbReference type="InterPro" id="IPR015424">
    <property type="entry name" value="PyrdxlP-dep_Trfase"/>
</dbReference>
<comment type="cofactor">
    <cofactor evidence="1">
        <name>pyridoxal 5'-phosphate</name>
        <dbReference type="ChEBI" id="CHEBI:597326"/>
    </cofactor>
</comment>
<evidence type="ECO:0000256" key="4">
    <source>
        <dbReference type="ARBA" id="ARBA00022679"/>
    </source>
</evidence>
<keyword evidence="8" id="KW-1185">Reference proteome</keyword>
<dbReference type="PANTHER" id="PTHR11879:SF22">
    <property type="entry name" value="ASPARTATE AMINOTRANSFERASE, MITOCHONDRIAL"/>
    <property type="match status" value="1"/>
</dbReference>
<dbReference type="PANTHER" id="PTHR11879">
    <property type="entry name" value="ASPARTATE AMINOTRANSFERASE"/>
    <property type="match status" value="1"/>
</dbReference>
<comment type="subunit">
    <text evidence="2">Homodimer.</text>
</comment>
<evidence type="ECO:0000256" key="1">
    <source>
        <dbReference type="ARBA" id="ARBA00001933"/>
    </source>
</evidence>
<dbReference type="InterPro" id="IPR015422">
    <property type="entry name" value="PyrdxlP-dep_Trfase_small"/>
</dbReference>
<gene>
    <name evidence="7" type="primary">aat2_3</name>
    <name evidence="7" type="ORF">N0V89_007756</name>
</gene>
<dbReference type="GO" id="GO:0030170">
    <property type="term" value="F:pyridoxal phosphate binding"/>
    <property type="evidence" value="ECO:0007669"/>
    <property type="project" value="InterPro"/>
</dbReference>
<dbReference type="GO" id="GO:0005739">
    <property type="term" value="C:mitochondrion"/>
    <property type="evidence" value="ECO:0007669"/>
    <property type="project" value="TreeGrafter"/>
</dbReference>
<dbReference type="GO" id="GO:0004069">
    <property type="term" value="F:L-aspartate:2-oxoglutarate aminotransferase activity"/>
    <property type="evidence" value="ECO:0007669"/>
    <property type="project" value="UniProtKB-EC"/>
</dbReference>
<dbReference type="Gene3D" id="3.90.1150.10">
    <property type="entry name" value="Aspartate Aminotransferase, domain 1"/>
    <property type="match status" value="1"/>
</dbReference>
<dbReference type="EMBL" id="JAPEUX010000005">
    <property type="protein sequence ID" value="KAJ4352408.1"/>
    <property type="molecule type" value="Genomic_DNA"/>
</dbReference>
<dbReference type="OrthoDB" id="550424at2759"/>
<dbReference type="AlphaFoldDB" id="A0A9W8XJG0"/>
<evidence type="ECO:0000259" key="6">
    <source>
        <dbReference type="Pfam" id="PF00155"/>
    </source>
</evidence>
<protein>
    <submittedName>
        <fullName evidence="7">Aspartate aminotransferase, cytoplasmic</fullName>
        <ecNumber evidence="7">2.6.1.1</ecNumber>
    </submittedName>
</protein>
<sequence length="125" mass="13874">MPHIQSQGHAIVPVLNTQNIQQAPQDPLYSLVTAYEADTDLNKVDLGVGAYRDETARPWILPVVRKADERYRLDPNLNHEYIPIAGLPEFCTAAQALILGSDSRAIQEKRVVLPMKMALASTHAM</sequence>
<evidence type="ECO:0000313" key="7">
    <source>
        <dbReference type="EMBL" id="KAJ4352408.1"/>
    </source>
</evidence>
<comment type="caution">
    <text evidence="7">The sequence shown here is derived from an EMBL/GenBank/DDBJ whole genome shotgun (WGS) entry which is preliminary data.</text>
</comment>
<feature type="domain" description="Aminotransferase class I/classII large" evidence="6">
    <location>
        <begin position="42"/>
        <end position="111"/>
    </location>
</feature>
<reference evidence="7" key="1">
    <citation type="submission" date="2022-10" db="EMBL/GenBank/DDBJ databases">
        <title>Tapping the CABI collections for fungal endophytes: first genome assemblies for Collariella, Neodidymelliopsis, Ascochyta clinopodiicola, Didymella pomorum, Didymosphaeria variabile, Neocosmospora piperis and Neocucurbitaria cava.</title>
        <authorList>
            <person name="Hill R."/>
        </authorList>
    </citation>
    <scope>NUCLEOTIDE SEQUENCE</scope>
    <source>
        <strain evidence="7">IMI 356815</strain>
    </source>
</reference>
<dbReference type="InterPro" id="IPR000796">
    <property type="entry name" value="Asp_trans"/>
</dbReference>
<organism evidence="7 8">
    <name type="scientific">Didymosphaeria variabile</name>
    <dbReference type="NCBI Taxonomy" id="1932322"/>
    <lineage>
        <taxon>Eukaryota</taxon>
        <taxon>Fungi</taxon>
        <taxon>Dikarya</taxon>
        <taxon>Ascomycota</taxon>
        <taxon>Pezizomycotina</taxon>
        <taxon>Dothideomycetes</taxon>
        <taxon>Pleosporomycetidae</taxon>
        <taxon>Pleosporales</taxon>
        <taxon>Massarineae</taxon>
        <taxon>Didymosphaeriaceae</taxon>
        <taxon>Didymosphaeria</taxon>
    </lineage>
</organism>
<dbReference type="GO" id="GO:0006533">
    <property type="term" value="P:L-aspartate catabolic process"/>
    <property type="evidence" value="ECO:0007669"/>
    <property type="project" value="TreeGrafter"/>
</dbReference>
<keyword evidence="3 7" id="KW-0032">Aminotransferase</keyword>
<keyword evidence="4 7" id="KW-0808">Transferase</keyword>
<keyword evidence="5" id="KW-0663">Pyridoxal phosphate</keyword>
<dbReference type="RefSeq" id="XP_056070764.1">
    <property type="nucleotide sequence ID" value="XM_056216517.1"/>
</dbReference>
<dbReference type="SUPFAM" id="SSF53383">
    <property type="entry name" value="PLP-dependent transferases"/>
    <property type="match status" value="1"/>
</dbReference>
<proteinExistence type="predicted"/>
<evidence type="ECO:0000256" key="3">
    <source>
        <dbReference type="ARBA" id="ARBA00022576"/>
    </source>
</evidence>
<dbReference type="EC" id="2.6.1.1" evidence="7"/>
<dbReference type="GeneID" id="80911286"/>
<name>A0A9W8XJG0_9PLEO</name>
<evidence type="ECO:0000256" key="5">
    <source>
        <dbReference type="ARBA" id="ARBA00022898"/>
    </source>
</evidence>
<evidence type="ECO:0000313" key="8">
    <source>
        <dbReference type="Proteomes" id="UP001140513"/>
    </source>
</evidence>
<accession>A0A9W8XJG0</accession>
<evidence type="ECO:0000256" key="2">
    <source>
        <dbReference type="ARBA" id="ARBA00011738"/>
    </source>
</evidence>
<dbReference type="Proteomes" id="UP001140513">
    <property type="component" value="Unassembled WGS sequence"/>
</dbReference>